<evidence type="ECO:0000313" key="14">
    <source>
        <dbReference type="Proteomes" id="UP000032214"/>
    </source>
</evidence>
<dbReference type="Proteomes" id="UP000032214">
    <property type="component" value="Unassembled WGS sequence"/>
</dbReference>
<dbReference type="eggNOG" id="COG0750">
    <property type="taxonomic scope" value="Bacteria"/>
</dbReference>
<dbReference type="CDD" id="cd06163">
    <property type="entry name" value="S2P-M50_PDZ_RseP-like"/>
    <property type="match status" value="1"/>
</dbReference>
<keyword evidence="7" id="KW-0862">Zinc</keyword>
<dbReference type="STRING" id="1306947.J120_03165"/>
<dbReference type="InterPro" id="IPR008915">
    <property type="entry name" value="Peptidase_M50"/>
</dbReference>
<keyword evidence="5 11" id="KW-0812">Transmembrane</keyword>
<dbReference type="InterPro" id="IPR001478">
    <property type="entry name" value="PDZ"/>
</dbReference>
<dbReference type="GO" id="GO:0004222">
    <property type="term" value="F:metalloendopeptidase activity"/>
    <property type="evidence" value="ECO:0007669"/>
    <property type="project" value="InterPro"/>
</dbReference>
<evidence type="ECO:0000256" key="11">
    <source>
        <dbReference type="SAM" id="Phobius"/>
    </source>
</evidence>
<gene>
    <name evidence="13" type="ORF">J120_03165</name>
</gene>
<feature type="transmembrane region" description="Helical" evidence="11">
    <location>
        <begin position="290"/>
        <end position="312"/>
    </location>
</feature>
<dbReference type="InterPro" id="IPR004387">
    <property type="entry name" value="Pept_M50_Zn"/>
</dbReference>
<dbReference type="InterPro" id="IPR036034">
    <property type="entry name" value="PDZ_sf"/>
</dbReference>
<feature type="transmembrane region" description="Helical" evidence="11">
    <location>
        <begin position="104"/>
        <end position="127"/>
    </location>
</feature>
<feature type="transmembrane region" description="Helical" evidence="11">
    <location>
        <begin position="6"/>
        <end position="23"/>
    </location>
</feature>
<keyword evidence="10 11" id="KW-0472">Membrane</keyword>
<dbReference type="Gene3D" id="2.30.42.10">
    <property type="match status" value="1"/>
</dbReference>
<protein>
    <recommendedName>
        <fullName evidence="12">PDZ domain-containing protein</fullName>
    </recommendedName>
</protein>
<dbReference type="PANTHER" id="PTHR42837">
    <property type="entry name" value="REGULATOR OF SIGMA-E PROTEASE RSEP"/>
    <property type="match status" value="1"/>
</dbReference>
<proteinExistence type="inferred from homology"/>
<accession>A0A0D2K4Y3</accession>
<reference evidence="13 14" key="1">
    <citation type="journal article" date="2013" name="Proc. Natl. Acad. Sci. U.S.A.">
        <title>Candidate phylum TM6 genome recovered from a hospital sink biofilm provides genomic insights into this uncultivated phylum.</title>
        <authorList>
            <person name="McLean J.S."/>
            <person name="Lombardo M.J."/>
            <person name="Badger J.H."/>
            <person name="Edlund A."/>
            <person name="Novotny M."/>
            <person name="Yee-Greenbaum J."/>
            <person name="Vyahhi N."/>
            <person name="Hall A.P."/>
            <person name="Yang Y."/>
            <person name="Dupont C.L."/>
            <person name="Ziegler M.G."/>
            <person name="Chitsaz H."/>
            <person name="Allen A.E."/>
            <person name="Yooseph S."/>
            <person name="Tesler G."/>
            <person name="Pevzner P.A."/>
            <person name="Friedman R.M."/>
            <person name="Nealson K.H."/>
            <person name="Venter J.C."/>
            <person name="Lasken R.S."/>
        </authorList>
    </citation>
    <scope>NUCLEOTIDE SEQUENCE [LARGE SCALE GENOMIC DNA]</scope>
    <source>
        <strain evidence="13 14">TM6SC1</strain>
    </source>
</reference>
<dbReference type="PANTHER" id="PTHR42837:SF2">
    <property type="entry name" value="MEMBRANE METALLOPROTEASE ARASP2, CHLOROPLASTIC-RELATED"/>
    <property type="match status" value="1"/>
</dbReference>
<feature type="transmembrane region" description="Helical" evidence="11">
    <location>
        <begin position="333"/>
        <end position="355"/>
    </location>
</feature>
<dbReference type="InterPro" id="IPR041489">
    <property type="entry name" value="PDZ_6"/>
</dbReference>
<keyword evidence="14" id="KW-1185">Reference proteome</keyword>
<dbReference type="Pfam" id="PF02163">
    <property type="entry name" value="Peptidase_M50"/>
    <property type="match status" value="1"/>
</dbReference>
<dbReference type="GO" id="GO:0016020">
    <property type="term" value="C:membrane"/>
    <property type="evidence" value="ECO:0007669"/>
    <property type="project" value="UniProtKB-SubCell"/>
</dbReference>
<organism evidence="13 14">
    <name type="scientific">candidate division TM6 bacterium JCVI TM6SC1</name>
    <dbReference type="NCBI Taxonomy" id="1306947"/>
    <lineage>
        <taxon>Bacteria</taxon>
        <taxon>Candidatus Babelota</taxon>
        <taxon>Vermiphilus</taxon>
    </lineage>
</organism>
<dbReference type="Pfam" id="PF17820">
    <property type="entry name" value="PDZ_6"/>
    <property type="match status" value="1"/>
</dbReference>
<sequence length="376" mass="40687">MDSLINLLSIIAGIFGIGFLIGFHELGHFLAAKAFGVRTPSFSIGFGPRIFSKKIGETQFTLSAIPMGGYVEMAGSQEVGQGEQADAHAIDQGSLAVKPYWQKMVIMIAGIAFNLLFAYGALIALSFSGFTSSVYLYPFNASTTVGHVNSESPAQQAGILPKDVITAINNKPVTTAHEIIQTIVASPSTNLNITVVRNGSIEHIIAPVGERTVLGGKEGFLGLEFERSLSHTRSFKDAVTTGIYIVNNFVYKTAQAFKNIITARNTQSLSGPLMIIHQTAQDARKGWKDYLILLAIISINLAVLNLIPLPIFDGGQMLIYSLEALTRRSLSDTMRFGISIATWILVLGLFAYLSIKDINALAGTYIKKMCAFIGWN</sequence>
<evidence type="ECO:0000256" key="3">
    <source>
        <dbReference type="ARBA" id="ARBA00007931"/>
    </source>
</evidence>
<keyword evidence="8 11" id="KW-1133">Transmembrane helix</keyword>
<feature type="domain" description="PDZ" evidence="12">
    <location>
        <begin position="126"/>
        <end position="199"/>
    </location>
</feature>
<evidence type="ECO:0000259" key="12">
    <source>
        <dbReference type="SMART" id="SM00228"/>
    </source>
</evidence>
<evidence type="ECO:0000256" key="5">
    <source>
        <dbReference type="ARBA" id="ARBA00022692"/>
    </source>
</evidence>
<evidence type="ECO:0000256" key="2">
    <source>
        <dbReference type="ARBA" id="ARBA00004141"/>
    </source>
</evidence>
<dbReference type="GO" id="GO:0006508">
    <property type="term" value="P:proteolysis"/>
    <property type="evidence" value="ECO:0007669"/>
    <property type="project" value="UniProtKB-KW"/>
</dbReference>
<evidence type="ECO:0000313" key="13">
    <source>
        <dbReference type="EMBL" id="KIX85282.1"/>
    </source>
</evidence>
<dbReference type="AlphaFoldDB" id="A0A0D2K4Y3"/>
<evidence type="ECO:0000256" key="9">
    <source>
        <dbReference type="ARBA" id="ARBA00023049"/>
    </source>
</evidence>
<comment type="cofactor">
    <cofactor evidence="1">
        <name>Zn(2+)</name>
        <dbReference type="ChEBI" id="CHEBI:29105"/>
    </cofactor>
</comment>
<evidence type="ECO:0000256" key="4">
    <source>
        <dbReference type="ARBA" id="ARBA00022670"/>
    </source>
</evidence>
<evidence type="ECO:0000256" key="7">
    <source>
        <dbReference type="ARBA" id="ARBA00022833"/>
    </source>
</evidence>
<keyword evidence="6" id="KW-0378">Hydrolase</keyword>
<dbReference type="SMART" id="SM00228">
    <property type="entry name" value="PDZ"/>
    <property type="match status" value="1"/>
</dbReference>
<evidence type="ECO:0000256" key="8">
    <source>
        <dbReference type="ARBA" id="ARBA00022989"/>
    </source>
</evidence>
<comment type="similarity">
    <text evidence="3">Belongs to the peptidase M50B family.</text>
</comment>
<keyword evidence="9" id="KW-0482">Metalloprotease</keyword>
<dbReference type="SUPFAM" id="SSF50156">
    <property type="entry name" value="PDZ domain-like"/>
    <property type="match status" value="1"/>
</dbReference>
<evidence type="ECO:0000256" key="1">
    <source>
        <dbReference type="ARBA" id="ARBA00001947"/>
    </source>
</evidence>
<keyword evidence="4" id="KW-0645">Protease</keyword>
<dbReference type="EMBL" id="ARQD01000002">
    <property type="protein sequence ID" value="KIX85282.1"/>
    <property type="molecule type" value="Genomic_DNA"/>
</dbReference>
<comment type="subcellular location">
    <subcellularLocation>
        <location evidence="2">Membrane</location>
        <topology evidence="2">Multi-pass membrane protein</topology>
    </subcellularLocation>
</comment>
<evidence type="ECO:0000256" key="10">
    <source>
        <dbReference type="ARBA" id="ARBA00023136"/>
    </source>
</evidence>
<name>A0A0D2K4Y3_9BACT</name>
<evidence type="ECO:0000256" key="6">
    <source>
        <dbReference type="ARBA" id="ARBA00022801"/>
    </source>
</evidence>
<comment type="caution">
    <text evidence="13">The sequence shown here is derived from an EMBL/GenBank/DDBJ whole genome shotgun (WGS) entry which is preliminary data.</text>
</comment>